<dbReference type="Proteomes" id="UP000034577">
    <property type="component" value="Unassembled WGS sequence"/>
</dbReference>
<dbReference type="EMBL" id="JJPG01000151">
    <property type="protein sequence ID" value="KKG47414.1"/>
    <property type="molecule type" value="Genomic_DNA"/>
</dbReference>
<dbReference type="OrthoDB" id="387033at2157"/>
<dbReference type="Proteomes" id="UP000034667">
    <property type="component" value="Unassembled WGS sequence"/>
</dbReference>
<dbReference type="Proteomes" id="UP000033878">
    <property type="component" value="Unassembled WGS sequence"/>
</dbReference>
<evidence type="ECO:0000313" key="15">
    <source>
        <dbReference type="Proteomes" id="UP000034074"/>
    </source>
</evidence>
<evidence type="ECO:0000313" key="11">
    <source>
        <dbReference type="EMBL" id="KKH14813.1"/>
    </source>
</evidence>
<keyword evidence="1" id="KW-0812">Transmembrane</keyword>
<gene>
    <name evidence="5" type="ORF">DU35_15680</name>
    <name evidence="7" type="ORF">DU36_19290</name>
    <name evidence="6" type="ORF">DU38_01380</name>
    <name evidence="3" type="ORF">DU39_00215</name>
    <name evidence="4" type="ORF">DU41_02020</name>
    <name evidence="8" type="ORF">DU46_08090</name>
    <name evidence="2" type="ORF">DU49_19540</name>
    <name evidence="10" type="ORF">DU51_08210</name>
    <name evidence="12" type="ORF">DU60_01330</name>
    <name evidence="9" type="ORF">DU61_05840</name>
    <name evidence="11" type="ORF">DU62_08520</name>
</gene>
<dbReference type="EMBL" id="JJPQ01000079">
    <property type="protein sequence ID" value="KKG81915.1"/>
    <property type="molecule type" value="Genomic_DNA"/>
</dbReference>
<accession>A0A0F8H9A4</accession>
<dbReference type="Proteomes" id="UP000034195">
    <property type="component" value="Unassembled WGS sequence"/>
</dbReference>
<dbReference type="Proteomes" id="UP000034243">
    <property type="component" value="Unassembled WGS sequence"/>
</dbReference>
<dbReference type="EMBL" id="JJPY01000106">
    <property type="protein sequence ID" value="KKH06165.1"/>
    <property type="molecule type" value="Genomic_DNA"/>
</dbReference>
<evidence type="ECO:0000313" key="7">
    <source>
        <dbReference type="EMBL" id="KKG47605.1"/>
    </source>
</evidence>
<evidence type="ECO:0000313" key="14">
    <source>
        <dbReference type="Proteomes" id="UP000033889"/>
    </source>
</evidence>
<keyword evidence="1" id="KW-1133">Transmembrane helix</keyword>
<dbReference type="EMBL" id="JJPN01000055">
    <property type="protein sequence ID" value="KKG73221.1"/>
    <property type="molecule type" value="Genomic_DNA"/>
</dbReference>
<dbReference type="EMBL" id="JJPZ01000010">
    <property type="protein sequence ID" value="KKH14813.1"/>
    <property type="molecule type" value="Genomic_DNA"/>
</dbReference>
<evidence type="ECO:0000256" key="1">
    <source>
        <dbReference type="SAM" id="Phobius"/>
    </source>
</evidence>
<evidence type="ECO:0000313" key="13">
    <source>
        <dbReference type="Proteomes" id="UP000033878"/>
    </source>
</evidence>
<proteinExistence type="predicted"/>
<evidence type="ECO:0000313" key="20">
    <source>
        <dbReference type="Proteomes" id="UP000034667"/>
    </source>
</evidence>
<dbReference type="Proteomes" id="UP000034074">
    <property type="component" value="Unassembled WGS sequence"/>
</dbReference>
<protein>
    <submittedName>
        <fullName evidence="8">Uncharacterized protein</fullName>
    </submittedName>
</protein>
<dbReference type="Proteomes" id="UP000034151">
    <property type="component" value="Unassembled WGS sequence"/>
</dbReference>
<reference evidence="13 14" key="1">
    <citation type="journal article" date="2015" name="ISME J.">
        <title>Genomic and phenotypic differentiation among Methanosarcina mazei populations from Columbia River sediment.</title>
        <authorList>
            <person name="Youngblut N.D."/>
            <person name="Wirth J.S."/>
            <person name="Henriksen J.R."/>
            <person name="Smith M."/>
            <person name="Simon H."/>
            <person name="Metcalf W.W."/>
            <person name="Whitaker R.J."/>
        </authorList>
    </citation>
    <scope>NUCLEOTIDE SEQUENCE [LARGE SCALE GENOMIC DNA]</scope>
    <source>
        <strain evidence="12 22">1.F.M.0.5</strain>
        <strain evidence="2 13">3.F.A.1A.3</strain>
        <strain evidence="5 19">3.F.A.2.12</strain>
        <strain evidence="4 20">3.F.A.2.3</strain>
        <strain evidence="3 16">3.F.A.2.5</strain>
        <strain evidence="6 17">3.F.A.2.6</strain>
        <strain evidence="7 18">3.F.A.2.7</strain>
        <strain evidence="8 15">3.H.A.1A.2</strain>
        <strain evidence="9 14">3.H.A.2.5</strain>
        <strain evidence="10 21">3.H.T.1A.1</strain>
        <strain evidence="11 23">3.H.T.1A.2</strain>
    </source>
</reference>
<dbReference type="EMBL" id="JJQE01000148">
    <property type="protein sequence ID" value="KKH25293.1"/>
    <property type="molecule type" value="Genomic_DNA"/>
</dbReference>
<dbReference type="AlphaFoldDB" id="A0A0F8H9A4"/>
<evidence type="ECO:0000313" key="17">
    <source>
        <dbReference type="Proteomes" id="UP000034195"/>
    </source>
</evidence>
<dbReference type="Proteomes" id="UP000033889">
    <property type="component" value="Unassembled WGS sequence"/>
</dbReference>
<dbReference type="EMBL" id="JJPD01000037">
    <property type="protein sequence ID" value="KKG44339.1"/>
    <property type="molecule type" value="Genomic_DNA"/>
</dbReference>
<evidence type="ECO:0000313" key="10">
    <source>
        <dbReference type="EMBL" id="KKH06165.1"/>
    </source>
</evidence>
<feature type="transmembrane region" description="Helical" evidence="1">
    <location>
        <begin position="21"/>
        <end position="43"/>
    </location>
</feature>
<feature type="transmembrane region" description="Helical" evidence="1">
    <location>
        <begin position="49"/>
        <end position="73"/>
    </location>
</feature>
<dbReference type="EMBL" id="JJPB01000082">
    <property type="protein sequence ID" value="KKG31332.1"/>
    <property type="molecule type" value="Genomic_DNA"/>
</dbReference>
<name>A0A0F8H9A4_METMZ</name>
<dbReference type="PATRIC" id="fig|2209.39.peg.61"/>
<evidence type="ECO:0000313" key="4">
    <source>
        <dbReference type="EMBL" id="KKG41284.1"/>
    </source>
</evidence>
<organism evidence="8 15">
    <name type="scientific">Methanosarcina mazei</name>
    <name type="common">Methanosarcina frisia</name>
    <dbReference type="NCBI Taxonomy" id="2209"/>
    <lineage>
        <taxon>Archaea</taxon>
        <taxon>Methanobacteriati</taxon>
        <taxon>Methanobacteriota</taxon>
        <taxon>Stenosarchaea group</taxon>
        <taxon>Methanomicrobia</taxon>
        <taxon>Methanosarcinales</taxon>
        <taxon>Methanosarcinaceae</taxon>
        <taxon>Methanosarcina</taxon>
    </lineage>
</organism>
<evidence type="ECO:0000313" key="23">
    <source>
        <dbReference type="Proteomes" id="UP000034944"/>
    </source>
</evidence>
<evidence type="ECO:0000313" key="16">
    <source>
        <dbReference type="Proteomes" id="UP000034151"/>
    </source>
</evidence>
<evidence type="ECO:0000313" key="18">
    <source>
        <dbReference type="Proteomes" id="UP000034243"/>
    </source>
</evidence>
<evidence type="ECO:0000313" key="8">
    <source>
        <dbReference type="EMBL" id="KKG73221.1"/>
    </source>
</evidence>
<keyword evidence="1" id="KW-0472">Membrane</keyword>
<dbReference type="RefSeq" id="WP_048038611.1">
    <property type="nucleotide sequence ID" value="NZ_JJPB01000082.1"/>
</dbReference>
<evidence type="ECO:0000313" key="19">
    <source>
        <dbReference type="Proteomes" id="UP000034577"/>
    </source>
</evidence>
<evidence type="ECO:0000313" key="3">
    <source>
        <dbReference type="EMBL" id="KKG39242.1"/>
    </source>
</evidence>
<evidence type="ECO:0000313" key="5">
    <source>
        <dbReference type="EMBL" id="KKG44339.1"/>
    </source>
</evidence>
<dbReference type="EMBL" id="JJPE01000138">
    <property type="protein sequence ID" value="KKG41284.1"/>
    <property type="molecule type" value="Genomic_DNA"/>
</dbReference>
<evidence type="ECO:0000313" key="9">
    <source>
        <dbReference type="EMBL" id="KKG81915.1"/>
    </source>
</evidence>
<evidence type="ECO:0000313" key="2">
    <source>
        <dbReference type="EMBL" id="KKG31332.1"/>
    </source>
</evidence>
<sequence>MNIRQVKFLNYLKRNKVFRGLIALIYFSFFLEGVIQSEFLGFVKLRFGLIGEIISLLILSLTAVFVAYIVFYFDDKRRTELKADPCSEPLKERYKGLIVSISLIREPKEEILRKIDSINDIHDKEGLKTLYEVRGIGQTIRAIRYHLGELEACWLLCTRETKESEELINYFIRKFSKKTVDIQSIELINSSKIGDTFKQINEIYIEKIKGVGLKEGEVIADLTGGTAVTSCAMVLACVPIKRDMEYVLQSTYDLIKIKENISEIVFDR</sequence>
<dbReference type="Proteomes" id="UP000034944">
    <property type="component" value="Unassembled WGS sequence"/>
</dbReference>
<evidence type="ECO:0000313" key="12">
    <source>
        <dbReference type="EMBL" id="KKH25293.1"/>
    </source>
</evidence>
<dbReference type="EMBL" id="JJPH01000139">
    <property type="protein sequence ID" value="KKG47605.1"/>
    <property type="molecule type" value="Genomic_DNA"/>
</dbReference>
<evidence type="ECO:0000313" key="6">
    <source>
        <dbReference type="EMBL" id="KKG47414.1"/>
    </source>
</evidence>
<comment type="caution">
    <text evidence="8">The sequence shown here is derived from an EMBL/GenBank/DDBJ whole genome shotgun (WGS) entry which is preliminary data.</text>
</comment>
<dbReference type="Gene3D" id="3.40.50.10770">
    <property type="entry name" value="Hypothetical protein VC1899 like domain (Restriction endonuclease-like)"/>
    <property type="match status" value="1"/>
</dbReference>
<dbReference type="EMBL" id="JJPF01000138">
    <property type="protein sequence ID" value="KKG39242.1"/>
    <property type="molecule type" value="Genomic_DNA"/>
</dbReference>
<dbReference type="Proteomes" id="UP000034820">
    <property type="component" value="Unassembled WGS sequence"/>
</dbReference>
<evidence type="ECO:0000313" key="21">
    <source>
        <dbReference type="Proteomes" id="UP000034820"/>
    </source>
</evidence>
<evidence type="ECO:0000313" key="22">
    <source>
        <dbReference type="Proteomes" id="UP000034921"/>
    </source>
</evidence>
<dbReference type="Proteomes" id="UP000034921">
    <property type="component" value="Unassembled WGS sequence"/>
</dbReference>